<accession>A0A497E3Q3</accession>
<dbReference type="EMBL" id="QMPZ01000057">
    <property type="protein sequence ID" value="RLE09198.1"/>
    <property type="molecule type" value="Genomic_DNA"/>
</dbReference>
<keyword evidence="1" id="KW-0472">Membrane</keyword>
<dbReference type="GO" id="GO:0140359">
    <property type="term" value="F:ABC-type transporter activity"/>
    <property type="evidence" value="ECO:0007669"/>
    <property type="project" value="InterPro"/>
</dbReference>
<dbReference type="Proteomes" id="UP000279422">
    <property type="component" value="Unassembled WGS sequence"/>
</dbReference>
<evidence type="ECO:0000256" key="1">
    <source>
        <dbReference type="SAM" id="Phobius"/>
    </source>
</evidence>
<dbReference type="AlphaFoldDB" id="A0A497E3Q3"/>
<proteinExistence type="predicted"/>
<keyword evidence="1" id="KW-0812">Transmembrane</keyword>
<feature type="transmembrane region" description="Helical" evidence="1">
    <location>
        <begin position="282"/>
        <end position="305"/>
    </location>
</feature>
<dbReference type="Pfam" id="PF12679">
    <property type="entry name" value="ABC2_membrane_2"/>
    <property type="match status" value="1"/>
</dbReference>
<dbReference type="GO" id="GO:0005886">
    <property type="term" value="C:plasma membrane"/>
    <property type="evidence" value="ECO:0007669"/>
    <property type="project" value="UniProtKB-SubCell"/>
</dbReference>
<feature type="transmembrane region" description="Helical" evidence="1">
    <location>
        <begin position="187"/>
        <end position="209"/>
    </location>
</feature>
<evidence type="ECO:0000313" key="3">
    <source>
        <dbReference type="Proteomes" id="UP000279422"/>
    </source>
</evidence>
<dbReference type="PANTHER" id="PTHR43471:SF14">
    <property type="entry name" value="ABC-2 TYPE TRANSPORT SYSTEM PERMEASE PROTEIN"/>
    <property type="match status" value="1"/>
</dbReference>
<organism evidence="2 3">
    <name type="scientific">Aerophobetes bacterium</name>
    <dbReference type="NCBI Taxonomy" id="2030807"/>
    <lineage>
        <taxon>Bacteria</taxon>
        <taxon>Candidatus Aerophobota</taxon>
    </lineage>
</organism>
<reference evidence="2 3" key="1">
    <citation type="submission" date="2018-06" db="EMBL/GenBank/DDBJ databases">
        <title>Extensive metabolic versatility and redundancy in microbially diverse, dynamic hydrothermal sediments.</title>
        <authorList>
            <person name="Dombrowski N."/>
            <person name="Teske A."/>
            <person name="Baker B.J."/>
        </authorList>
    </citation>
    <scope>NUCLEOTIDE SEQUENCE [LARGE SCALE GENOMIC DNA]</scope>
    <source>
        <strain evidence="2">B47_G16</strain>
    </source>
</reference>
<feature type="transmembrane region" description="Helical" evidence="1">
    <location>
        <begin position="158"/>
        <end position="180"/>
    </location>
</feature>
<feature type="transmembrane region" description="Helical" evidence="1">
    <location>
        <begin position="65"/>
        <end position="87"/>
    </location>
</feature>
<feature type="transmembrane region" description="Helical" evidence="1">
    <location>
        <begin position="117"/>
        <end position="138"/>
    </location>
</feature>
<evidence type="ECO:0000313" key="2">
    <source>
        <dbReference type="EMBL" id="RLE09198.1"/>
    </source>
</evidence>
<name>A0A497E3Q3_UNCAE</name>
<sequence>MYGLFAVFWKELADNFGSRRFLLLFILICLIGVFTAYLSSQAIMAKPEETPTEFLFLRLFTSYSRSLPSFVSFLSLFAPLLGIIFGFDAINSEHSRGTISLVLSQPLFRDSLINGKFLSGLATIALIFVSILLIVLGLELHMLGILPEGAELSRLAVFFLMSVIYAGFYLSLGILFSVLFRRTTTSALTSIAVWFFFTFFLYMFANVIADYVSPITKEVTEEVILKHTQVQNMIMRISPMTLYGETVNVVLNPSVRTLGLVFPAETRELIPTPLSLSQSLMIVWPQIVTLIALMLICFAISYVVFMKQEIRSV</sequence>
<comment type="caution">
    <text evidence="2">The sequence shown here is derived from an EMBL/GenBank/DDBJ whole genome shotgun (WGS) entry which is preliminary data.</text>
</comment>
<protein>
    <submittedName>
        <fullName evidence="2">ABC transporter</fullName>
    </submittedName>
</protein>
<keyword evidence="1" id="KW-1133">Transmembrane helix</keyword>
<dbReference type="PANTHER" id="PTHR43471">
    <property type="entry name" value="ABC TRANSPORTER PERMEASE"/>
    <property type="match status" value="1"/>
</dbReference>
<gene>
    <name evidence="2" type="ORF">DRJ00_04835</name>
</gene>
<feature type="transmembrane region" description="Helical" evidence="1">
    <location>
        <begin position="21"/>
        <end position="45"/>
    </location>
</feature>